<evidence type="ECO:0000313" key="8">
    <source>
        <dbReference type="EMBL" id="GAA3591601.1"/>
    </source>
</evidence>
<reference evidence="9" key="1">
    <citation type="journal article" date="2019" name="Int. J. Syst. Evol. Microbiol.">
        <title>The Global Catalogue of Microorganisms (GCM) 10K type strain sequencing project: providing services to taxonomists for standard genome sequencing and annotation.</title>
        <authorList>
            <consortium name="The Broad Institute Genomics Platform"/>
            <consortium name="The Broad Institute Genome Sequencing Center for Infectious Disease"/>
            <person name="Wu L."/>
            <person name="Ma J."/>
        </authorList>
    </citation>
    <scope>NUCLEOTIDE SEQUENCE [LARGE SCALE GENOMIC DNA]</scope>
    <source>
        <strain evidence="9">JCM 16902</strain>
    </source>
</reference>
<dbReference type="PANTHER" id="PTHR38480">
    <property type="entry name" value="SLR0254 PROTEIN"/>
    <property type="match status" value="1"/>
</dbReference>
<proteinExistence type="predicted"/>
<keyword evidence="4 6" id="KW-0472">Membrane</keyword>
<keyword evidence="2 6" id="KW-0812">Transmembrane</keyword>
<evidence type="ECO:0000313" key="9">
    <source>
        <dbReference type="Proteomes" id="UP001501074"/>
    </source>
</evidence>
<comment type="subcellular location">
    <subcellularLocation>
        <location evidence="1">Membrane</location>
        <topology evidence="1">Multi-pass membrane protein</topology>
    </subcellularLocation>
</comment>
<feature type="transmembrane region" description="Helical" evidence="6">
    <location>
        <begin position="141"/>
        <end position="161"/>
    </location>
</feature>
<accession>A0ABP6YVY4</accession>
<comment type="caution">
    <text evidence="8">The sequence shown here is derived from an EMBL/GenBank/DDBJ whole genome shotgun (WGS) entry which is preliminary data.</text>
</comment>
<evidence type="ECO:0000256" key="5">
    <source>
        <dbReference type="SAM" id="MobiDB-lite"/>
    </source>
</evidence>
<evidence type="ECO:0000256" key="3">
    <source>
        <dbReference type="ARBA" id="ARBA00022989"/>
    </source>
</evidence>
<dbReference type="InterPro" id="IPR010432">
    <property type="entry name" value="RDD"/>
</dbReference>
<gene>
    <name evidence="8" type="ORF">GCM10022223_02700</name>
</gene>
<name>A0ABP6YVY4_9ACTN</name>
<evidence type="ECO:0000259" key="7">
    <source>
        <dbReference type="Pfam" id="PF06271"/>
    </source>
</evidence>
<dbReference type="PANTHER" id="PTHR38480:SF1">
    <property type="entry name" value="SLR0254 PROTEIN"/>
    <property type="match status" value="1"/>
</dbReference>
<feature type="transmembrane region" description="Helical" evidence="6">
    <location>
        <begin position="53"/>
        <end position="74"/>
    </location>
</feature>
<protein>
    <submittedName>
        <fullName evidence="8">RDD family protein</fullName>
    </submittedName>
</protein>
<feature type="domain" description="RDD" evidence="7">
    <location>
        <begin position="47"/>
        <end position="174"/>
    </location>
</feature>
<evidence type="ECO:0000256" key="4">
    <source>
        <dbReference type="ARBA" id="ARBA00023136"/>
    </source>
</evidence>
<keyword evidence="3 6" id="KW-1133">Transmembrane helix</keyword>
<feature type="region of interest" description="Disordered" evidence="5">
    <location>
        <begin position="283"/>
        <end position="306"/>
    </location>
</feature>
<dbReference type="Pfam" id="PF06271">
    <property type="entry name" value="RDD"/>
    <property type="match status" value="1"/>
</dbReference>
<feature type="compositionally biased region" description="Low complexity" evidence="5">
    <location>
        <begin position="287"/>
        <end position="297"/>
    </location>
</feature>
<feature type="transmembrane region" description="Helical" evidence="6">
    <location>
        <begin position="86"/>
        <end position="105"/>
    </location>
</feature>
<dbReference type="Proteomes" id="UP001501074">
    <property type="component" value="Unassembled WGS sequence"/>
</dbReference>
<evidence type="ECO:0000256" key="6">
    <source>
        <dbReference type="SAM" id="Phobius"/>
    </source>
</evidence>
<sequence length="306" mass="32914">MITDPLAPLPPGQDRSVGVTGLVGVDELDFSDELITGEAVVLELRPASFITRALALVADLVLTVTVFLLLYWLLYATSGPVDEAAGSALVLVTVLGVGVGMPILIETLTRGRSLGKWLAGLRVVRDDGGPIRARHALIRGLLAVLEIYWSGGSIALLTSLVNKRGKRLGDLVAGTYVIRERQPRNLPPQVAMPPHLAPWVRNADLGRLPDPLARASRAFLARAQRLAPEARHRLGFSLAAQVGDLVAPPPPPGTHPEDFLAAVLAERRDRDYARLWREMEQRRARSNSRAAASPLSATGFGLPDGD</sequence>
<evidence type="ECO:0000256" key="2">
    <source>
        <dbReference type="ARBA" id="ARBA00022692"/>
    </source>
</evidence>
<dbReference type="EMBL" id="BAAAZO010000001">
    <property type="protein sequence ID" value="GAA3591601.1"/>
    <property type="molecule type" value="Genomic_DNA"/>
</dbReference>
<keyword evidence="9" id="KW-1185">Reference proteome</keyword>
<organism evidence="8 9">
    <name type="scientific">Kineosporia mesophila</name>
    <dbReference type="NCBI Taxonomy" id="566012"/>
    <lineage>
        <taxon>Bacteria</taxon>
        <taxon>Bacillati</taxon>
        <taxon>Actinomycetota</taxon>
        <taxon>Actinomycetes</taxon>
        <taxon>Kineosporiales</taxon>
        <taxon>Kineosporiaceae</taxon>
        <taxon>Kineosporia</taxon>
    </lineage>
</organism>
<evidence type="ECO:0000256" key="1">
    <source>
        <dbReference type="ARBA" id="ARBA00004141"/>
    </source>
</evidence>
<dbReference type="RefSeq" id="WP_231484907.1">
    <property type="nucleotide sequence ID" value="NZ_BAAAZO010000001.1"/>
</dbReference>